<gene>
    <name evidence="4" type="ORF">ACFSOX_01010</name>
</gene>
<evidence type="ECO:0000313" key="5">
    <source>
        <dbReference type="Proteomes" id="UP001597314"/>
    </source>
</evidence>
<dbReference type="SUPFAM" id="SSF47090">
    <property type="entry name" value="PGBD-like"/>
    <property type="match status" value="1"/>
</dbReference>
<name>A0ABW5AF33_9BRAD</name>
<dbReference type="Pfam" id="PF00656">
    <property type="entry name" value="Peptidase_C14"/>
    <property type="match status" value="1"/>
</dbReference>
<dbReference type="InterPro" id="IPR029030">
    <property type="entry name" value="Caspase-like_dom_sf"/>
</dbReference>
<dbReference type="PROSITE" id="PS50208">
    <property type="entry name" value="CASPASE_P20"/>
    <property type="match status" value="1"/>
</dbReference>
<dbReference type="InterPro" id="IPR052039">
    <property type="entry name" value="Caspase-related_regulators"/>
</dbReference>
<feature type="domain" description="Caspase family p20" evidence="3">
    <location>
        <begin position="32"/>
        <end position="162"/>
    </location>
</feature>
<dbReference type="InterPro" id="IPR001309">
    <property type="entry name" value="Pept_C14_p20"/>
</dbReference>
<dbReference type="Gene3D" id="1.10.101.10">
    <property type="entry name" value="PGBD-like superfamily/PGBD"/>
    <property type="match status" value="1"/>
</dbReference>
<sequence>MRDLTSTSLRLVACAFATLLVAAVAAEDAKADRRVAFVVGNGAYKSVDPLPNPAIDAKAMASLLRNAGFEVVEGTDLGRDAMTAKLRDFALSTQGADVAVFFYAGHGIAVNGKNYLIPVDADLKSEMDVKFGAAIDVDVTLDQTMSDAKVKLVLLDACRDNPFAAKIRSATRTRNVVVSSGLAEMKSGEGTLIAFATGPGQTALDGETGGNSPFTRALLAHIATPGIEIQQAMTRVRAQVSEETKKQQLPWGHTNLTGSVYLNPTGAPALAAIDPAPSGGTAAAAVTSGPTRSAVSEAELEFWRTIKDSNKPEELNAYLLNFPNGQFRPIALARIASLQSQPAKPKAAAAATDPALFTAEASLATEDKLGLTKAKRRDVQKRLTALGFDTKADGKFTDDTRAVITRWQTARGYPASGYLNGPQHQALLKEDIAEAAVDDPAAVAKPSRRAERKVVVRERRNSGGGGGGARYNSPPPIFNMMLGGFGRR</sequence>
<evidence type="ECO:0000256" key="2">
    <source>
        <dbReference type="SAM" id="SignalP"/>
    </source>
</evidence>
<dbReference type="InterPro" id="IPR011600">
    <property type="entry name" value="Pept_C14_caspase"/>
</dbReference>
<dbReference type="InterPro" id="IPR036366">
    <property type="entry name" value="PGBDSf"/>
</dbReference>
<keyword evidence="5" id="KW-1185">Reference proteome</keyword>
<dbReference type="Gene3D" id="3.40.50.1460">
    <property type="match status" value="1"/>
</dbReference>
<evidence type="ECO:0000259" key="3">
    <source>
        <dbReference type="PROSITE" id="PS50208"/>
    </source>
</evidence>
<organism evidence="4 5">
    <name type="scientific">Rhodoplanes azumiensis</name>
    <dbReference type="NCBI Taxonomy" id="1897628"/>
    <lineage>
        <taxon>Bacteria</taxon>
        <taxon>Pseudomonadati</taxon>
        <taxon>Pseudomonadota</taxon>
        <taxon>Alphaproteobacteria</taxon>
        <taxon>Hyphomicrobiales</taxon>
        <taxon>Nitrobacteraceae</taxon>
        <taxon>Rhodoplanes</taxon>
    </lineage>
</organism>
<reference evidence="5" key="1">
    <citation type="journal article" date="2019" name="Int. J. Syst. Evol. Microbiol.">
        <title>The Global Catalogue of Microorganisms (GCM) 10K type strain sequencing project: providing services to taxonomists for standard genome sequencing and annotation.</title>
        <authorList>
            <consortium name="The Broad Institute Genomics Platform"/>
            <consortium name="The Broad Institute Genome Sequencing Center for Infectious Disease"/>
            <person name="Wu L."/>
            <person name="Ma J."/>
        </authorList>
    </citation>
    <scope>NUCLEOTIDE SEQUENCE [LARGE SCALE GENOMIC DNA]</scope>
    <source>
        <strain evidence="5">CGMCC 1.6774</strain>
    </source>
</reference>
<dbReference type="RefSeq" id="WP_378475932.1">
    <property type="nucleotide sequence ID" value="NZ_JBHUIW010000001.1"/>
</dbReference>
<protein>
    <submittedName>
        <fullName evidence="4">Caspase family protein</fullName>
    </submittedName>
</protein>
<dbReference type="Proteomes" id="UP001597314">
    <property type="component" value="Unassembled WGS sequence"/>
</dbReference>
<proteinExistence type="predicted"/>
<feature type="chain" id="PRO_5047227100" evidence="2">
    <location>
        <begin position="26"/>
        <end position="488"/>
    </location>
</feature>
<dbReference type="PANTHER" id="PTHR22576">
    <property type="entry name" value="MUCOSA ASSOCIATED LYMPHOID TISSUE LYMPHOMA TRANSLOCATION PROTEIN 1/PARACASPASE"/>
    <property type="match status" value="1"/>
</dbReference>
<dbReference type="SUPFAM" id="SSF52129">
    <property type="entry name" value="Caspase-like"/>
    <property type="match status" value="1"/>
</dbReference>
<dbReference type="Pfam" id="PF01471">
    <property type="entry name" value="PG_binding_1"/>
    <property type="match status" value="1"/>
</dbReference>
<dbReference type="InterPro" id="IPR002477">
    <property type="entry name" value="Peptidoglycan-bd-like"/>
</dbReference>
<keyword evidence="2" id="KW-0732">Signal</keyword>
<dbReference type="PANTHER" id="PTHR22576:SF37">
    <property type="entry name" value="MUCOSA-ASSOCIATED LYMPHOID TISSUE LYMPHOMA TRANSLOCATION PROTEIN 1"/>
    <property type="match status" value="1"/>
</dbReference>
<evidence type="ECO:0000256" key="1">
    <source>
        <dbReference type="SAM" id="MobiDB-lite"/>
    </source>
</evidence>
<accession>A0ABW5AF33</accession>
<evidence type="ECO:0000313" key="4">
    <source>
        <dbReference type="EMBL" id="MFD2180720.1"/>
    </source>
</evidence>
<feature type="signal peptide" evidence="2">
    <location>
        <begin position="1"/>
        <end position="25"/>
    </location>
</feature>
<dbReference type="EMBL" id="JBHUIW010000001">
    <property type="protein sequence ID" value="MFD2180720.1"/>
    <property type="molecule type" value="Genomic_DNA"/>
</dbReference>
<comment type="caution">
    <text evidence="4">The sequence shown here is derived from an EMBL/GenBank/DDBJ whole genome shotgun (WGS) entry which is preliminary data.</text>
</comment>
<dbReference type="InterPro" id="IPR036365">
    <property type="entry name" value="PGBD-like_sf"/>
</dbReference>
<feature type="region of interest" description="Disordered" evidence="1">
    <location>
        <begin position="448"/>
        <end position="473"/>
    </location>
</feature>
<feature type="compositionally biased region" description="Basic and acidic residues" evidence="1">
    <location>
        <begin position="448"/>
        <end position="461"/>
    </location>
</feature>